<feature type="compositionally biased region" description="Low complexity" evidence="5">
    <location>
        <begin position="142"/>
        <end position="162"/>
    </location>
</feature>
<keyword evidence="1" id="KW-0479">Metal-binding</keyword>
<reference evidence="7" key="2">
    <citation type="submission" date="2023-04" db="EMBL/GenBank/DDBJ databases">
        <authorList>
            <person name="Bruccoleri R.E."/>
            <person name="Oakeley E.J."/>
            <person name="Faust A.-M."/>
            <person name="Dessus-Babus S."/>
            <person name="Altorfer M."/>
            <person name="Burckhardt D."/>
            <person name="Oertli M."/>
            <person name="Naumann U."/>
            <person name="Petersen F."/>
            <person name="Wong J."/>
        </authorList>
    </citation>
    <scope>NUCLEOTIDE SEQUENCE</scope>
    <source>
        <strain evidence="7">GSM-AAB239-AS_SAM_17_03QT</strain>
        <tissue evidence="7">Leaf</tissue>
    </source>
</reference>
<organism evidence="7 8">
    <name type="scientific">Iris pallida</name>
    <name type="common">Sweet iris</name>
    <dbReference type="NCBI Taxonomy" id="29817"/>
    <lineage>
        <taxon>Eukaryota</taxon>
        <taxon>Viridiplantae</taxon>
        <taxon>Streptophyta</taxon>
        <taxon>Embryophyta</taxon>
        <taxon>Tracheophyta</taxon>
        <taxon>Spermatophyta</taxon>
        <taxon>Magnoliopsida</taxon>
        <taxon>Liliopsida</taxon>
        <taxon>Asparagales</taxon>
        <taxon>Iridaceae</taxon>
        <taxon>Iridoideae</taxon>
        <taxon>Irideae</taxon>
        <taxon>Iris</taxon>
    </lineage>
</organism>
<evidence type="ECO:0000313" key="8">
    <source>
        <dbReference type="Proteomes" id="UP001140949"/>
    </source>
</evidence>
<feature type="region of interest" description="Disordered" evidence="5">
    <location>
        <begin position="79"/>
        <end position="233"/>
    </location>
</feature>
<feature type="domain" description="B box-type" evidence="6">
    <location>
        <begin position="1"/>
        <end position="45"/>
    </location>
</feature>
<feature type="compositionally biased region" description="Basic and acidic residues" evidence="5">
    <location>
        <begin position="163"/>
        <end position="177"/>
    </location>
</feature>
<keyword evidence="8" id="KW-1185">Reference proteome</keyword>
<dbReference type="AlphaFoldDB" id="A0AAX6DKI5"/>
<dbReference type="Pfam" id="PF00643">
    <property type="entry name" value="zf-B_box"/>
    <property type="match status" value="1"/>
</dbReference>
<protein>
    <recommendedName>
        <fullName evidence="6">B box-type domain-containing protein</fullName>
    </recommendedName>
</protein>
<proteinExistence type="predicted"/>
<dbReference type="InterPro" id="IPR000315">
    <property type="entry name" value="Znf_B-box"/>
</dbReference>
<dbReference type="EMBL" id="JANAVB010044017">
    <property type="protein sequence ID" value="KAJ6792228.1"/>
    <property type="molecule type" value="Genomic_DNA"/>
</dbReference>
<evidence type="ECO:0000256" key="4">
    <source>
        <dbReference type="PROSITE-ProRule" id="PRU00024"/>
    </source>
</evidence>
<evidence type="ECO:0000256" key="5">
    <source>
        <dbReference type="SAM" id="MobiDB-lite"/>
    </source>
</evidence>
<evidence type="ECO:0000259" key="6">
    <source>
        <dbReference type="PROSITE" id="PS50119"/>
    </source>
</evidence>
<keyword evidence="3" id="KW-0862">Zinc</keyword>
<reference evidence="7" key="1">
    <citation type="journal article" date="2023" name="GigaByte">
        <title>Genome assembly of the bearded iris, Iris pallida Lam.</title>
        <authorList>
            <person name="Bruccoleri R.E."/>
            <person name="Oakeley E.J."/>
            <person name="Faust A.M.E."/>
            <person name="Altorfer M."/>
            <person name="Dessus-Babus S."/>
            <person name="Burckhardt D."/>
            <person name="Oertli M."/>
            <person name="Naumann U."/>
            <person name="Petersen F."/>
            <person name="Wong J."/>
        </authorList>
    </citation>
    <scope>NUCLEOTIDE SEQUENCE</scope>
    <source>
        <strain evidence="7">GSM-AAB239-AS_SAM_17_03QT</strain>
    </source>
</reference>
<dbReference type="CDD" id="cd19821">
    <property type="entry name" value="Bbox1_BBX-like"/>
    <property type="match status" value="1"/>
</dbReference>
<evidence type="ECO:0000256" key="2">
    <source>
        <dbReference type="ARBA" id="ARBA00022771"/>
    </source>
</evidence>
<name>A0AAX6DKI5_IRIPA</name>
<gene>
    <name evidence="7" type="ORF">M6B38_240600</name>
</gene>
<dbReference type="Proteomes" id="UP001140949">
    <property type="component" value="Unassembled WGS sequence"/>
</dbReference>
<feature type="compositionally biased region" description="Acidic residues" evidence="5">
    <location>
        <begin position="97"/>
        <end position="120"/>
    </location>
</feature>
<comment type="caution">
    <text evidence="7">The sequence shown here is derived from an EMBL/GenBank/DDBJ whole genome shotgun (WGS) entry which is preliminary data.</text>
</comment>
<dbReference type="PANTHER" id="PTHR31717:SF60">
    <property type="entry name" value="B-BOX TYPE ZINC FINGER FAMILY PROTEIN"/>
    <property type="match status" value="1"/>
</dbReference>
<dbReference type="SMART" id="SM00336">
    <property type="entry name" value="BBOX"/>
    <property type="match status" value="1"/>
</dbReference>
<accession>A0AAX6DKI5</accession>
<dbReference type="InterPro" id="IPR049808">
    <property type="entry name" value="CONSTANS-like_Bbox1"/>
</dbReference>
<keyword evidence="2 4" id="KW-0863">Zinc-finger</keyword>
<dbReference type="PANTHER" id="PTHR31717">
    <property type="entry name" value="ZINC FINGER PROTEIN CONSTANS-LIKE 10"/>
    <property type="match status" value="1"/>
</dbReference>
<evidence type="ECO:0000256" key="1">
    <source>
        <dbReference type="ARBA" id="ARBA00022723"/>
    </source>
</evidence>
<dbReference type="PROSITE" id="PS50119">
    <property type="entry name" value="ZF_BBOX"/>
    <property type="match status" value="1"/>
</dbReference>
<feature type="compositionally biased region" description="Basic and acidic residues" evidence="5">
    <location>
        <begin position="189"/>
        <end position="198"/>
    </location>
</feature>
<dbReference type="GO" id="GO:0008270">
    <property type="term" value="F:zinc ion binding"/>
    <property type="evidence" value="ECO:0007669"/>
    <property type="project" value="UniProtKB-KW"/>
</dbReference>
<evidence type="ECO:0000256" key="3">
    <source>
        <dbReference type="ARBA" id="ARBA00022833"/>
    </source>
</evidence>
<evidence type="ECO:0000313" key="7">
    <source>
        <dbReference type="EMBL" id="KAJ6792228.1"/>
    </source>
</evidence>
<sequence>MKKCELCSSVARLVCESDEASLCFECDAKVHGANFLVARHQRLLLCRHCQAPTTWRADGPRLGPTVSLCRRCLLHKNQRHHHDDDDDEGESRRNQQEEEEDQDDDDDDDEEGEEEEEGEEQVVPWATDEEEKNTTPPPPPVASSSSSEEESTSAAAATTATTARERNGLLKRTRENTVDLPPSPCSSFSRDRLSDRPRQQPVQTGSGCNIDDGATSDSFRPLKSRTLLRSALR</sequence>